<dbReference type="PANTHER" id="PTHR42982:SF8">
    <property type="entry name" value="SEC-INDEPENDENT PROTEIN TRANSLOCASE PROTEIN TATA"/>
    <property type="match status" value="1"/>
</dbReference>
<evidence type="ECO:0000256" key="8">
    <source>
        <dbReference type="ARBA" id="ARBA00023136"/>
    </source>
</evidence>
<dbReference type="InterPro" id="IPR003369">
    <property type="entry name" value="TatA/B/E"/>
</dbReference>
<dbReference type="AlphaFoldDB" id="A0A2T0VK20"/>
<dbReference type="GO" id="GO:0008320">
    <property type="term" value="F:protein transmembrane transporter activity"/>
    <property type="evidence" value="ECO:0007669"/>
    <property type="project" value="UniProtKB-UniRule"/>
</dbReference>
<dbReference type="PANTHER" id="PTHR42982">
    <property type="entry name" value="SEC-INDEPENDENT PROTEIN TRANSLOCASE PROTEIN TATA"/>
    <property type="match status" value="1"/>
</dbReference>
<keyword evidence="3 9" id="KW-1003">Cell membrane</keyword>
<proteinExistence type="inferred from homology"/>
<evidence type="ECO:0000256" key="3">
    <source>
        <dbReference type="ARBA" id="ARBA00022475"/>
    </source>
</evidence>
<dbReference type="NCBIfam" id="TIGR01411">
    <property type="entry name" value="tatAE"/>
    <property type="match status" value="1"/>
</dbReference>
<evidence type="ECO:0000313" key="12">
    <source>
        <dbReference type="Proteomes" id="UP000237983"/>
    </source>
</evidence>
<feature type="region of interest" description="Disordered" evidence="10">
    <location>
        <begin position="48"/>
        <end position="89"/>
    </location>
</feature>
<comment type="function">
    <text evidence="9">Part of the twin-arginine translocation (Tat) system that transports large folded proteins containing a characteristic twin-arginine motif in their signal peptide across membranes. TatA could form the protein-conducting channel of the Tat system.</text>
</comment>
<evidence type="ECO:0000313" key="11">
    <source>
        <dbReference type="EMBL" id="PRY70544.1"/>
    </source>
</evidence>
<evidence type="ECO:0000256" key="10">
    <source>
        <dbReference type="SAM" id="MobiDB-lite"/>
    </source>
</evidence>
<evidence type="ECO:0000256" key="5">
    <source>
        <dbReference type="ARBA" id="ARBA00022927"/>
    </source>
</evidence>
<organism evidence="11 12">
    <name type="scientific">Glaciihabitans tibetensis</name>
    <dbReference type="NCBI Taxonomy" id="1266600"/>
    <lineage>
        <taxon>Bacteria</taxon>
        <taxon>Bacillati</taxon>
        <taxon>Actinomycetota</taxon>
        <taxon>Actinomycetes</taxon>
        <taxon>Micrococcales</taxon>
        <taxon>Microbacteriaceae</taxon>
        <taxon>Glaciihabitans</taxon>
    </lineage>
</organism>
<keyword evidence="12" id="KW-1185">Reference proteome</keyword>
<comment type="subunit">
    <text evidence="9">The Tat system comprises two distinct complexes: a TatABC complex, containing multiple copies of TatA, TatB and TatC subunits, and a separate TatA complex, containing only TatA subunits. Substrates initially bind to the TatABC complex, which probably triggers association of the separate TatA complex to form the active translocon.</text>
</comment>
<gene>
    <name evidence="9" type="primary">tatA</name>
    <name evidence="11" type="ORF">B0I08_101680</name>
</gene>
<accession>A0A2T0VK20</accession>
<evidence type="ECO:0000256" key="4">
    <source>
        <dbReference type="ARBA" id="ARBA00022692"/>
    </source>
</evidence>
<dbReference type="GO" id="GO:0033281">
    <property type="term" value="C:TAT protein transport complex"/>
    <property type="evidence" value="ECO:0007669"/>
    <property type="project" value="UniProtKB-UniRule"/>
</dbReference>
<dbReference type="Gene3D" id="1.20.5.3310">
    <property type="match status" value="1"/>
</dbReference>
<sequence>MLSGFTGWHLLIILIVVLLLFGGTKLPALARGLGESLRIFKSEIKKDDAAAPSEAAPNVTAPGAAVPDPGAPVVRPSDSPDGPQFPSKP</sequence>
<reference evidence="11 12" key="1">
    <citation type="submission" date="2018-03" db="EMBL/GenBank/DDBJ databases">
        <title>Genomic Encyclopedia of Type Strains, Phase III (KMG-III): the genomes of soil and plant-associated and newly described type strains.</title>
        <authorList>
            <person name="Whitman W."/>
        </authorList>
    </citation>
    <scope>NUCLEOTIDE SEQUENCE [LARGE SCALE GENOMIC DNA]</scope>
    <source>
        <strain evidence="11 12">CGMCC 1.12484</strain>
    </source>
</reference>
<keyword evidence="8 9" id="KW-0472">Membrane</keyword>
<dbReference type="OrthoDB" id="5245163at2"/>
<comment type="caution">
    <text evidence="11">The sequence shown here is derived from an EMBL/GenBank/DDBJ whole genome shotgun (WGS) entry which is preliminary data.</text>
</comment>
<dbReference type="InterPro" id="IPR006312">
    <property type="entry name" value="TatA/E"/>
</dbReference>
<evidence type="ECO:0000256" key="9">
    <source>
        <dbReference type="HAMAP-Rule" id="MF_00236"/>
    </source>
</evidence>
<name>A0A2T0VK20_9MICO</name>
<keyword evidence="7 9" id="KW-0811">Translocation</keyword>
<dbReference type="Proteomes" id="UP000237983">
    <property type="component" value="Unassembled WGS sequence"/>
</dbReference>
<keyword evidence="2 9" id="KW-0813">Transport</keyword>
<evidence type="ECO:0000256" key="2">
    <source>
        <dbReference type="ARBA" id="ARBA00022448"/>
    </source>
</evidence>
<evidence type="ECO:0000256" key="1">
    <source>
        <dbReference type="ARBA" id="ARBA00004162"/>
    </source>
</evidence>
<evidence type="ECO:0000256" key="6">
    <source>
        <dbReference type="ARBA" id="ARBA00022989"/>
    </source>
</evidence>
<feature type="compositionally biased region" description="Low complexity" evidence="10">
    <location>
        <begin position="59"/>
        <end position="74"/>
    </location>
</feature>
<keyword evidence="5 9" id="KW-0653">Protein transport</keyword>
<dbReference type="EMBL" id="PVTL01000001">
    <property type="protein sequence ID" value="PRY70544.1"/>
    <property type="molecule type" value="Genomic_DNA"/>
</dbReference>
<keyword evidence="4 9" id="KW-0812">Transmembrane</keyword>
<comment type="similarity">
    <text evidence="9">Belongs to the TatA/E family.</text>
</comment>
<protein>
    <recommendedName>
        <fullName evidence="9">Sec-independent protein translocase protein TatA</fullName>
    </recommendedName>
</protein>
<evidence type="ECO:0000256" key="7">
    <source>
        <dbReference type="ARBA" id="ARBA00023010"/>
    </source>
</evidence>
<dbReference type="GO" id="GO:0043953">
    <property type="term" value="P:protein transport by the Tat complex"/>
    <property type="evidence" value="ECO:0007669"/>
    <property type="project" value="UniProtKB-UniRule"/>
</dbReference>
<dbReference type="Pfam" id="PF02416">
    <property type="entry name" value="TatA_B_E"/>
    <property type="match status" value="1"/>
</dbReference>
<keyword evidence="6 9" id="KW-1133">Transmembrane helix</keyword>
<comment type="subcellular location">
    <subcellularLocation>
        <location evidence="1 9">Cell membrane</location>
        <topology evidence="1 9">Single-pass membrane protein</topology>
    </subcellularLocation>
</comment>
<dbReference type="HAMAP" id="MF_00236">
    <property type="entry name" value="TatA_E"/>
    <property type="match status" value="1"/>
</dbReference>
<dbReference type="RefSeq" id="WP_106209737.1">
    <property type="nucleotide sequence ID" value="NZ_PVTL01000001.1"/>
</dbReference>